<dbReference type="PANTHER" id="PTHR11008:SF32">
    <property type="entry name" value="CIRCADIAN CLOCK-CONTROLLED PROTEIN DAYWAKE-RELATED"/>
    <property type="match status" value="1"/>
</dbReference>
<feature type="signal peptide" evidence="4">
    <location>
        <begin position="1"/>
        <end position="18"/>
    </location>
</feature>
<name>A0A6P8ZRT4_THRPL</name>
<dbReference type="FunCoup" id="A0A6P8ZRT4">
    <property type="interactions" value="13"/>
</dbReference>
<protein>
    <submittedName>
        <fullName evidence="6">Protein takeout-like</fullName>
    </submittedName>
</protein>
<dbReference type="InParanoid" id="A0A6P8ZRT4"/>
<dbReference type="GO" id="GO:0005615">
    <property type="term" value="C:extracellular space"/>
    <property type="evidence" value="ECO:0007669"/>
    <property type="project" value="TreeGrafter"/>
</dbReference>
<dbReference type="GO" id="GO:0007623">
    <property type="term" value="P:circadian rhythm"/>
    <property type="evidence" value="ECO:0007669"/>
    <property type="project" value="UniProtKB-ARBA"/>
</dbReference>
<dbReference type="PANTHER" id="PTHR11008">
    <property type="entry name" value="PROTEIN TAKEOUT-LIKE PROTEIN"/>
    <property type="match status" value="1"/>
</dbReference>
<sequence length="252" mass="27071">MRACLVSALLLVVAGANAAKLPSTWQTCVINQPGTDACLAKNIQTAIHDLAVKGSPSLGVYPIDPLRVTKLSLSSGSGSFVLDLTFFDLDIFGLKNLNIEEVKSDIPNGVLKFSRGTIKSDLVLSGDYAVKGRLLVVPIGGTGRCNITLGNPVKVDGRLALSKYKGPDGRTFARVDDFQFDFSQKTFTLNFHDKEIGGTALGATLNRIANDNSREILKDLKPAISNAFGQAFQDIANRILSKVPFNEVFPSK</sequence>
<keyword evidence="2" id="KW-0090">Biological rhythms</keyword>
<evidence type="ECO:0000313" key="6">
    <source>
        <dbReference type="RefSeq" id="XP_034247899.1"/>
    </source>
</evidence>
<keyword evidence="5" id="KW-1185">Reference proteome</keyword>
<dbReference type="Gene3D" id="3.15.10.30">
    <property type="entry name" value="Haemolymph juvenile hormone binding protein"/>
    <property type="match status" value="1"/>
</dbReference>
<dbReference type="FunFam" id="3.15.10.30:FF:000001">
    <property type="entry name" value="Takeout-like protein 1"/>
    <property type="match status" value="1"/>
</dbReference>
<keyword evidence="1 4" id="KW-0732">Signal</keyword>
<proteinExistence type="inferred from homology"/>
<dbReference type="InterPro" id="IPR010562">
    <property type="entry name" value="Haemolymph_juvenile_hormone-bd"/>
</dbReference>
<dbReference type="Proteomes" id="UP000515158">
    <property type="component" value="Unplaced"/>
</dbReference>
<evidence type="ECO:0000256" key="4">
    <source>
        <dbReference type="SAM" id="SignalP"/>
    </source>
</evidence>
<organism evidence="6">
    <name type="scientific">Thrips palmi</name>
    <name type="common">Melon thrips</name>
    <dbReference type="NCBI Taxonomy" id="161013"/>
    <lineage>
        <taxon>Eukaryota</taxon>
        <taxon>Metazoa</taxon>
        <taxon>Ecdysozoa</taxon>
        <taxon>Arthropoda</taxon>
        <taxon>Hexapoda</taxon>
        <taxon>Insecta</taxon>
        <taxon>Pterygota</taxon>
        <taxon>Neoptera</taxon>
        <taxon>Paraneoptera</taxon>
        <taxon>Thysanoptera</taxon>
        <taxon>Terebrantia</taxon>
        <taxon>Thripoidea</taxon>
        <taxon>Thripidae</taxon>
        <taxon>Thrips</taxon>
    </lineage>
</organism>
<dbReference type="GeneID" id="117649349"/>
<evidence type="ECO:0000256" key="1">
    <source>
        <dbReference type="ARBA" id="ARBA00022729"/>
    </source>
</evidence>
<accession>A0A6P8ZRT4</accession>
<gene>
    <name evidence="6" type="primary">LOC117649349</name>
</gene>
<dbReference type="AlphaFoldDB" id="A0A6P8ZRT4"/>
<dbReference type="SMART" id="SM00700">
    <property type="entry name" value="JHBP"/>
    <property type="match status" value="1"/>
</dbReference>
<dbReference type="RefSeq" id="XP_034247899.1">
    <property type="nucleotide sequence ID" value="XM_034392008.1"/>
</dbReference>
<evidence type="ECO:0000256" key="2">
    <source>
        <dbReference type="ARBA" id="ARBA00023108"/>
    </source>
</evidence>
<evidence type="ECO:0000313" key="5">
    <source>
        <dbReference type="Proteomes" id="UP000515158"/>
    </source>
</evidence>
<dbReference type="InterPro" id="IPR038606">
    <property type="entry name" value="To_sf"/>
</dbReference>
<dbReference type="Pfam" id="PF06585">
    <property type="entry name" value="JHBP"/>
    <property type="match status" value="1"/>
</dbReference>
<evidence type="ECO:0000256" key="3">
    <source>
        <dbReference type="ARBA" id="ARBA00060902"/>
    </source>
</evidence>
<feature type="chain" id="PRO_5028012295" evidence="4">
    <location>
        <begin position="19"/>
        <end position="252"/>
    </location>
</feature>
<dbReference type="KEGG" id="tpal:117649349"/>
<comment type="similarity">
    <text evidence="3">Belongs to the TO family.</text>
</comment>
<dbReference type="OrthoDB" id="8186595at2759"/>
<reference evidence="6" key="1">
    <citation type="submission" date="2025-08" db="UniProtKB">
        <authorList>
            <consortium name="RefSeq"/>
        </authorList>
    </citation>
    <scope>IDENTIFICATION</scope>
    <source>
        <tissue evidence="6">Total insect</tissue>
    </source>
</reference>